<dbReference type="Proteomes" id="UP000641932">
    <property type="component" value="Unassembled WGS sequence"/>
</dbReference>
<comment type="caution">
    <text evidence="2">The sequence shown here is derived from an EMBL/GenBank/DDBJ whole genome shotgun (WGS) entry which is preliminary data.</text>
</comment>
<accession>A0A917ZT02</accession>
<name>A0A917ZT02_9ACTN</name>
<dbReference type="RefSeq" id="WP_189132950.1">
    <property type="nucleotide sequence ID" value="NZ_BMMS01000016.1"/>
</dbReference>
<reference evidence="2" key="2">
    <citation type="submission" date="2020-09" db="EMBL/GenBank/DDBJ databases">
        <authorList>
            <person name="Sun Q."/>
            <person name="Zhou Y."/>
        </authorList>
    </citation>
    <scope>NUCLEOTIDE SEQUENCE</scope>
    <source>
        <strain evidence="2">CGMCC 4.7201</strain>
    </source>
</reference>
<reference evidence="2" key="1">
    <citation type="journal article" date="2014" name="Int. J. Syst. Evol. Microbiol.">
        <title>Complete genome sequence of Corynebacterium casei LMG S-19264T (=DSM 44701T), isolated from a smear-ripened cheese.</title>
        <authorList>
            <consortium name="US DOE Joint Genome Institute (JGI-PGF)"/>
            <person name="Walter F."/>
            <person name="Albersmeier A."/>
            <person name="Kalinowski J."/>
            <person name="Ruckert C."/>
        </authorList>
    </citation>
    <scope>NUCLEOTIDE SEQUENCE</scope>
    <source>
        <strain evidence="2">CGMCC 4.7201</strain>
    </source>
</reference>
<keyword evidence="3" id="KW-1185">Reference proteome</keyword>
<evidence type="ECO:0000313" key="3">
    <source>
        <dbReference type="Proteomes" id="UP000641932"/>
    </source>
</evidence>
<protein>
    <submittedName>
        <fullName evidence="2">Uncharacterized protein</fullName>
    </submittedName>
</protein>
<dbReference type="InterPro" id="IPR046081">
    <property type="entry name" value="DUF6099"/>
</dbReference>
<dbReference type="AlphaFoldDB" id="A0A917ZT02"/>
<evidence type="ECO:0000313" key="2">
    <source>
        <dbReference type="EMBL" id="GGO91159.1"/>
    </source>
</evidence>
<dbReference type="EMBL" id="BMMS01000016">
    <property type="protein sequence ID" value="GGO91159.1"/>
    <property type="molecule type" value="Genomic_DNA"/>
</dbReference>
<evidence type="ECO:0000256" key="1">
    <source>
        <dbReference type="SAM" id="MobiDB-lite"/>
    </source>
</evidence>
<proteinExistence type="predicted"/>
<sequence>MDALRLVEAGRHALAQARGVQDVVAEAWQAQALVEAVGSHLAVHGRIGTQAAAFALSEAGSKACGSLHHPGTGVGRVRALGLTGVKDPPAVLRALRALLDEAGVALVGVACSVEDEPVYWQCIDAVDAADDSKDRLADLLRLLGDPGVPGEESAAEDGGSRSGAEAADGARPRVETGGARTRVDGVLG</sequence>
<organism evidence="2 3">
    <name type="scientific">Wenjunlia tyrosinilytica</name>
    <dbReference type="NCBI Taxonomy" id="1544741"/>
    <lineage>
        <taxon>Bacteria</taxon>
        <taxon>Bacillati</taxon>
        <taxon>Actinomycetota</taxon>
        <taxon>Actinomycetes</taxon>
        <taxon>Kitasatosporales</taxon>
        <taxon>Streptomycetaceae</taxon>
        <taxon>Wenjunlia</taxon>
    </lineage>
</organism>
<feature type="region of interest" description="Disordered" evidence="1">
    <location>
        <begin position="146"/>
        <end position="188"/>
    </location>
</feature>
<gene>
    <name evidence="2" type="ORF">GCM10012280_38350</name>
</gene>
<dbReference type="Pfam" id="PF19594">
    <property type="entry name" value="DUF6099"/>
    <property type="match status" value="1"/>
</dbReference>